<gene>
    <name evidence="1" type="ORF">ACGRH2_01945</name>
</gene>
<name>A0ABW7ICA2_9VIBR</name>
<comment type="caution">
    <text evidence="1">The sequence shown here is derived from an EMBL/GenBank/DDBJ whole genome shotgun (WGS) entry which is preliminary data.</text>
</comment>
<reference evidence="1 2" key="1">
    <citation type="submission" date="2024-10" db="EMBL/GenBank/DDBJ databases">
        <authorList>
            <person name="Yibar A."/>
            <person name="Saticioglu I.B."/>
            <person name="Duman M."/>
            <person name="Ajmi N."/>
            <person name="Gurler F."/>
            <person name="Ay H."/>
            <person name="Onuk E."/>
            <person name="Guler S."/>
            <person name="Romalde J.L."/>
        </authorList>
    </citation>
    <scope>NUCLEOTIDE SEQUENCE [LARGE SCALE GENOMIC DNA]</scope>
    <source>
        <strain evidence="1 2">1-TCBS-B</strain>
    </source>
</reference>
<sequence length="103" mass="11701">MKSVFDQQLEKKHAKAFRIPVLEELQLVTHIWLYIQGYLGMDYSLANDHATQTSNAISGLLDQSADALRTDFNQSYYLVFENLKQTNHRLLDGNGGLRNGLTS</sequence>
<dbReference type="Proteomes" id="UP001607125">
    <property type="component" value="Unassembled WGS sequence"/>
</dbReference>
<evidence type="ECO:0000313" key="2">
    <source>
        <dbReference type="Proteomes" id="UP001607125"/>
    </source>
</evidence>
<protein>
    <submittedName>
        <fullName evidence="1">Uncharacterized protein</fullName>
    </submittedName>
</protein>
<accession>A0ABW7ICA2</accession>
<organism evidence="1 2">
    <name type="scientific">Vibrio barjaei</name>
    <dbReference type="NCBI Taxonomy" id="1676683"/>
    <lineage>
        <taxon>Bacteria</taxon>
        <taxon>Pseudomonadati</taxon>
        <taxon>Pseudomonadota</taxon>
        <taxon>Gammaproteobacteria</taxon>
        <taxon>Vibrionales</taxon>
        <taxon>Vibrionaceae</taxon>
        <taxon>Vibrio</taxon>
    </lineage>
</organism>
<evidence type="ECO:0000313" key="1">
    <source>
        <dbReference type="EMBL" id="MFH0259211.1"/>
    </source>
</evidence>
<proteinExistence type="predicted"/>
<dbReference type="EMBL" id="JBIHSF010000004">
    <property type="protein sequence ID" value="MFH0259211.1"/>
    <property type="molecule type" value="Genomic_DNA"/>
</dbReference>
<keyword evidence="2" id="KW-1185">Reference proteome</keyword>